<dbReference type="RefSeq" id="WP_142489711.1">
    <property type="nucleotide sequence ID" value="NZ_CP035382.1"/>
</dbReference>
<name>A0AAP9DDP5_9ENTR</name>
<sequence length="211" mass="25022">MKRIDSTHYLYHWVKAEPHLRIRRKDFENAFKIFLQILSDGYIKHGDVVKTGGERCVCFTESPEYFSHRDKSKYQPFGFKFHKKDIFKMGGRAVIYTPDHERDLIHETMLWRYMRHDPLAISNRTPYGVDFTWEREWRLPEPELGILEGLAIIVPNEEFYQRVIDITDEWVEESAAYYALTMGGAYGYPDPGLSRYVDTIQKLLSLPEIFD</sequence>
<dbReference type="Proteomes" id="UP000317812">
    <property type="component" value="Chromosome"/>
</dbReference>
<evidence type="ECO:0000313" key="2">
    <source>
        <dbReference type="Proteomes" id="UP000317812"/>
    </source>
</evidence>
<evidence type="ECO:0000313" key="1">
    <source>
        <dbReference type="EMBL" id="QDK20844.1"/>
    </source>
</evidence>
<proteinExistence type="predicted"/>
<accession>A0AAP9DDP5</accession>
<protein>
    <submittedName>
        <fullName evidence="1">Uncharacterized protein</fullName>
    </submittedName>
</protein>
<dbReference type="AlphaFoldDB" id="A0AAP9DDP5"/>
<organism evidence="1 2">
    <name type="scientific">Leclercia adecarboxylata</name>
    <dbReference type="NCBI Taxonomy" id="83655"/>
    <lineage>
        <taxon>Bacteria</taxon>
        <taxon>Pseudomonadati</taxon>
        <taxon>Pseudomonadota</taxon>
        <taxon>Gammaproteobacteria</taxon>
        <taxon>Enterobacterales</taxon>
        <taxon>Enterobacteriaceae</taxon>
        <taxon>Leclercia</taxon>
    </lineage>
</organism>
<gene>
    <name evidence="1" type="ORF">ES815_22030</name>
</gene>
<reference evidence="1 2" key="1">
    <citation type="submission" date="2019-01" db="EMBL/GenBank/DDBJ databases">
        <title>Florfenicol resistance in Enterobacteriaceae and whole-genome sequence analysis of florfenicol-resistant Leclercia adecarboxylata strain R25.</title>
        <authorList>
            <person name="Bao Q."/>
            <person name="Ying Y."/>
        </authorList>
    </citation>
    <scope>NUCLEOTIDE SEQUENCE [LARGE SCALE GENOMIC DNA]</scope>
    <source>
        <strain evidence="1 2">R25</strain>
    </source>
</reference>
<dbReference type="EMBL" id="CP035382">
    <property type="protein sequence ID" value="QDK20844.1"/>
    <property type="molecule type" value="Genomic_DNA"/>
</dbReference>